<dbReference type="InterPro" id="IPR025537">
    <property type="entry name" value="DUF4423"/>
</dbReference>
<dbReference type="InterPro" id="IPR011873">
    <property type="entry name" value="CHP02147"/>
</dbReference>
<dbReference type="AlphaFoldDB" id="A0A150WM45"/>
<dbReference type="NCBIfam" id="TIGR02147">
    <property type="entry name" value="Fsuc_second"/>
    <property type="match status" value="1"/>
</dbReference>
<dbReference type="Proteomes" id="UP000075320">
    <property type="component" value="Unassembled WGS sequence"/>
</dbReference>
<name>A0A150WM45_BDEBC</name>
<dbReference type="RefSeq" id="WP_061833105.1">
    <property type="nucleotide sequence ID" value="NZ_LUKE01000001.1"/>
</dbReference>
<dbReference type="EMBL" id="LUKE01000001">
    <property type="protein sequence ID" value="KYG65561.1"/>
    <property type="molecule type" value="Genomic_DNA"/>
</dbReference>
<proteinExistence type="predicted"/>
<comment type="caution">
    <text evidence="2">The sequence shown here is derived from an EMBL/GenBank/DDBJ whole genome shotgun (WGS) entry which is preliminary data.</text>
</comment>
<protein>
    <recommendedName>
        <fullName evidence="1">DUF4423 domain-containing protein</fullName>
    </recommendedName>
</protein>
<evidence type="ECO:0000313" key="2">
    <source>
        <dbReference type="EMBL" id="KYG65561.1"/>
    </source>
</evidence>
<reference evidence="2 3" key="1">
    <citation type="submission" date="2016-03" db="EMBL/GenBank/DDBJ databases">
        <authorList>
            <person name="Ploux O."/>
        </authorList>
    </citation>
    <scope>NUCLEOTIDE SEQUENCE [LARGE SCALE GENOMIC DNA]</scope>
    <source>
        <strain evidence="2 3">R0</strain>
    </source>
</reference>
<gene>
    <name evidence="2" type="ORF">AZI86_00325</name>
</gene>
<keyword evidence="3" id="KW-1185">Reference proteome</keyword>
<dbReference type="OrthoDB" id="5290839at2"/>
<accession>A0A150WM45</accession>
<evidence type="ECO:0000313" key="3">
    <source>
        <dbReference type="Proteomes" id="UP000075320"/>
    </source>
</evidence>
<dbReference type="Pfam" id="PF14394">
    <property type="entry name" value="DUF4423"/>
    <property type="match status" value="1"/>
</dbReference>
<evidence type="ECO:0000259" key="1">
    <source>
        <dbReference type="Pfam" id="PF14394"/>
    </source>
</evidence>
<organism evidence="2 3">
    <name type="scientific">Bdellovibrio bacteriovorus</name>
    <dbReference type="NCBI Taxonomy" id="959"/>
    <lineage>
        <taxon>Bacteria</taxon>
        <taxon>Pseudomonadati</taxon>
        <taxon>Bdellovibrionota</taxon>
        <taxon>Bdellovibrionia</taxon>
        <taxon>Bdellovibrionales</taxon>
        <taxon>Pseudobdellovibrionaceae</taxon>
        <taxon>Bdellovibrio</taxon>
    </lineage>
</organism>
<sequence length="280" mass="32308">MSKTVFDFDSYKNYLNFLVGPREKRAGLRSTMAKTLNCQPTYVSQVLYGHAHLSLEQGDSLSDYFGHSRDEKHFFLLLIQKERAGTKRLEAFFDEEMQTLKNRRLVLTERLGAKGSLNQVQQATYYSSWQYAAIHIALTIPDLRQVTNLSKFFNIPRKRVVTVLDFLCSSGLAIQKGSEYHAGKVQVRVGNSSPEIIKHHTHWRMQAIDSLERETLKELHYSGIVSLSKKDVLKIKDQTLQFIQDAIKVIRDSKEEELYCLNIDFFNAGKNPEKITLDER</sequence>
<feature type="domain" description="DUF4423" evidence="1">
    <location>
        <begin position="115"/>
        <end position="267"/>
    </location>
</feature>